<comment type="subcellular location">
    <subcellularLocation>
        <location evidence="1">Nucleus</location>
        <location evidence="1">Nucleolus</location>
    </subcellularLocation>
</comment>
<accession>R4XG68</accession>
<keyword evidence="6" id="KW-1185">Reference proteome</keyword>
<comment type="caution">
    <text evidence="5">The sequence shown here is derived from an EMBL/GenBank/DDBJ whole genome shotgun (WGS) entry which is preliminary data.</text>
</comment>
<evidence type="ECO:0000259" key="4">
    <source>
        <dbReference type="Pfam" id="PF08698"/>
    </source>
</evidence>
<dbReference type="Pfam" id="PF08698">
    <property type="entry name" value="Fcf2"/>
    <property type="match status" value="1"/>
</dbReference>
<reference evidence="5 6" key="1">
    <citation type="journal article" date="2013" name="MBio">
        <title>Genome sequencing of the plant pathogen Taphrina deformans, the causal agent of peach leaf curl.</title>
        <authorList>
            <person name="Cisse O.H."/>
            <person name="Almeida J.M.G.C.F."/>
            <person name="Fonseca A."/>
            <person name="Kumar A.A."/>
            <person name="Salojaervi J."/>
            <person name="Overmyer K."/>
            <person name="Hauser P.M."/>
            <person name="Pagni M."/>
        </authorList>
    </citation>
    <scope>NUCLEOTIDE SEQUENCE [LARGE SCALE GENOMIC DNA]</scope>
    <source>
        <strain evidence="6">PYCC 5710 / ATCC 11124 / CBS 356.35 / IMI 108563 / JCM 9778 / NBRC 8474</strain>
    </source>
</reference>
<dbReference type="InterPro" id="IPR014810">
    <property type="entry name" value="Fcf2_C"/>
</dbReference>
<dbReference type="GO" id="GO:0006396">
    <property type="term" value="P:RNA processing"/>
    <property type="evidence" value="ECO:0007669"/>
    <property type="project" value="TreeGrafter"/>
</dbReference>
<dbReference type="eggNOG" id="KOG3100">
    <property type="taxonomic scope" value="Eukaryota"/>
</dbReference>
<dbReference type="PANTHER" id="PTHR21686">
    <property type="entry name" value="DEOXYNUCLEOTIDYLTRANSFERASE TERMINAL-INTERACTING PROTEIN 2"/>
    <property type="match status" value="1"/>
</dbReference>
<dbReference type="EMBL" id="CAHR02000083">
    <property type="protein sequence ID" value="CCG82379.1"/>
    <property type="molecule type" value="Genomic_DNA"/>
</dbReference>
<feature type="domain" description="Fcf2 pre-rRNA processing C-terminal" evidence="4">
    <location>
        <begin position="73"/>
        <end position="168"/>
    </location>
</feature>
<dbReference type="VEuPathDB" id="FungiDB:TAPDE_002372"/>
<proteinExistence type="predicted"/>
<feature type="region of interest" description="Disordered" evidence="3">
    <location>
        <begin position="21"/>
        <end position="45"/>
    </location>
</feature>
<dbReference type="PANTHER" id="PTHR21686:SF12">
    <property type="entry name" value="DEOXYNUCLEOTIDYLTRANSFERASE TERMINAL-INTERACTING PROTEIN 2"/>
    <property type="match status" value="1"/>
</dbReference>
<evidence type="ECO:0000256" key="2">
    <source>
        <dbReference type="ARBA" id="ARBA00023242"/>
    </source>
</evidence>
<dbReference type="OrthoDB" id="427886at2759"/>
<sequence length="200" mass="22744">MEESDDEMDVDALLDAASTALAKNKPHTNKPKVNNTSATGSLITRRDGVAKLNREVLMSQTSRQADAQASEKAKQVGTDWFEIKTPEITEDIKRDLQVLKMRSILDPKRHYRKESTKTNNLPKTFQMGTIISDSTESAAHKIRRKDQKETIVEELLNDMTRRDYFKRKAAEIDVKKRSGGRAFYKGIKDRRGSKFGKKKG</sequence>
<evidence type="ECO:0000256" key="3">
    <source>
        <dbReference type="SAM" id="MobiDB-lite"/>
    </source>
</evidence>
<dbReference type="InterPro" id="IPR039883">
    <property type="entry name" value="Fcf2/DNTTIP2"/>
</dbReference>
<organism evidence="5 6">
    <name type="scientific">Taphrina deformans (strain PYCC 5710 / ATCC 11124 / CBS 356.35 / IMI 108563 / JCM 9778 / NBRC 8474)</name>
    <name type="common">Peach leaf curl fungus</name>
    <name type="synonym">Lalaria deformans</name>
    <dbReference type="NCBI Taxonomy" id="1097556"/>
    <lineage>
        <taxon>Eukaryota</taxon>
        <taxon>Fungi</taxon>
        <taxon>Dikarya</taxon>
        <taxon>Ascomycota</taxon>
        <taxon>Taphrinomycotina</taxon>
        <taxon>Taphrinomycetes</taxon>
        <taxon>Taphrinales</taxon>
        <taxon>Taphrinaceae</taxon>
        <taxon>Taphrina</taxon>
    </lineage>
</organism>
<dbReference type="AlphaFoldDB" id="R4XG68"/>
<gene>
    <name evidence="5" type="ORF">TAPDE_002372</name>
</gene>
<name>R4XG68_TAPDE</name>
<keyword evidence="2" id="KW-0539">Nucleus</keyword>
<protein>
    <submittedName>
        <fullName evidence="5">rRNA-processing protein fcf2</fullName>
    </submittedName>
</protein>
<evidence type="ECO:0000313" key="6">
    <source>
        <dbReference type="Proteomes" id="UP000013776"/>
    </source>
</evidence>
<evidence type="ECO:0000256" key="1">
    <source>
        <dbReference type="ARBA" id="ARBA00004604"/>
    </source>
</evidence>
<dbReference type="GO" id="GO:0003723">
    <property type="term" value="F:RNA binding"/>
    <property type="evidence" value="ECO:0007669"/>
    <property type="project" value="TreeGrafter"/>
</dbReference>
<dbReference type="STRING" id="1097556.R4XG68"/>
<dbReference type="GO" id="GO:0005730">
    <property type="term" value="C:nucleolus"/>
    <property type="evidence" value="ECO:0007669"/>
    <property type="project" value="UniProtKB-SubCell"/>
</dbReference>
<dbReference type="Proteomes" id="UP000013776">
    <property type="component" value="Unassembled WGS sequence"/>
</dbReference>
<feature type="compositionally biased region" description="Polar residues" evidence="3">
    <location>
        <begin position="31"/>
        <end position="42"/>
    </location>
</feature>
<evidence type="ECO:0000313" key="5">
    <source>
        <dbReference type="EMBL" id="CCG82379.1"/>
    </source>
</evidence>